<name>A0AAI8YJ34_9PEZI</name>
<keyword evidence="1" id="KW-0539">Nucleus</keyword>
<evidence type="ECO:0000313" key="3">
    <source>
        <dbReference type="EMBL" id="CAJ2506483.1"/>
    </source>
</evidence>
<dbReference type="InterPro" id="IPR021858">
    <property type="entry name" value="Fun_TF"/>
</dbReference>
<evidence type="ECO:0000256" key="1">
    <source>
        <dbReference type="ARBA" id="ARBA00023242"/>
    </source>
</evidence>
<gene>
    <name evidence="3" type="ORF">KHLLAP_LOCUS6951</name>
</gene>
<dbReference type="Proteomes" id="UP001295740">
    <property type="component" value="Unassembled WGS sequence"/>
</dbReference>
<dbReference type="AlphaFoldDB" id="A0AAI8YJ34"/>
<dbReference type="PANTHER" id="PTHR37540">
    <property type="entry name" value="TRANSCRIPTION FACTOR (ACR-2), PUTATIVE-RELATED-RELATED"/>
    <property type="match status" value="1"/>
</dbReference>
<feature type="compositionally biased region" description="Polar residues" evidence="2">
    <location>
        <begin position="65"/>
        <end position="74"/>
    </location>
</feature>
<evidence type="ECO:0000256" key="2">
    <source>
        <dbReference type="SAM" id="MobiDB-lite"/>
    </source>
</evidence>
<reference evidence="3" key="1">
    <citation type="submission" date="2023-10" db="EMBL/GenBank/DDBJ databases">
        <authorList>
            <person name="Hackl T."/>
        </authorList>
    </citation>
    <scope>NUCLEOTIDE SEQUENCE</scope>
</reference>
<evidence type="ECO:0000313" key="4">
    <source>
        <dbReference type="Proteomes" id="UP001295740"/>
    </source>
</evidence>
<accession>A0AAI8YJ34</accession>
<dbReference type="PANTHER" id="PTHR37540:SF5">
    <property type="entry name" value="TRANSCRIPTION FACTOR DOMAIN-CONTAINING PROTEIN"/>
    <property type="match status" value="1"/>
</dbReference>
<keyword evidence="4" id="KW-1185">Reference proteome</keyword>
<dbReference type="EMBL" id="CAUWAG010000008">
    <property type="protein sequence ID" value="CAJ2506483.1"/>
    <property type="molecule type" value="Genomic_DNA"/>
</dbReference>
<protein>
    <submittedName>
        <fullName evidence="3">Uu.00g006130.m01.CDS01</fullName>
    </submittedName>
</protein>
<feature type="region of interest" description="Disordered" evidence="2">
    <location>
        <begin position="65"/>
        <end position="84"/>
    </location>
</feature>
<sequence length="502" mass="56019">MPDFGFAFVSTDSFGKPKKDHRQLIRSHCVKGKNRRAGSYRSAQYARQDAEASASKLAKTLDVNPTSPSLSALTQGPKGTAGAVPDPYSRKSLLAPDEAVSLLPPLAASSLAFFRFAEDIDHESLRLLSECVPFNIYPIEACLDFNSTGLNRGFAWMAEDAAYLHSSLLTLSALRDYTRRQQPGSLTIFHLRKTLSLLNRKLATKDAHLLDSVISIVMTLNMMAGIFDDSTAAQTHMMGLEQVVRLRGGMKKLNPKIRFKIACLDVAQSASSEGKPRFNDDTQKALQPLFRGIYPAPICYNTRMLSVEGLVDHRMSVMFTDLQHLVTMINQHSDRNTRVNGEMFQSAMDYIQSRLLQMDSTHSADDGLRPLSECLRLGMLAFMITMTFQLPGRRYPYPQLADKLRSAYRAAGAISTGDGRNVLAWVLLIGALSVFDADEEWLCCQWRSGGPSQPLSWDHMREQLVEVMWIGRIHDEPGRKAFETLDAMSLLYSGSNYRAECL</sequence>
<organism evidence="3 4">
    <name type="scientific">Anthostomella pinea</name>
    <dbReference type="NCBI Taxonomy" id="933095"/>
    <lineage>
        <taxon>Eukaryota</taxon>
        <taxon>Fungi</taxon>
        <taxon>Dikarya</taxon>
        <taxon>Ascomycota</taxon>
        <taxon>Pezizomycotina</taxon>
        <taxon>Sordariomycetes</taxon>
        <taxon>Xylariomycetidae</taxon>
        <taxon>Xylariales</taxon>
        <taxon>Xylariaceae</taxon>
        <taxon>Anthostomella</taxon>
    </lineage>
</organism>
<dbReference type="Pfam" id="PF11951">
    <property type="entry name" value="Fungal_trans_2"/>
    <property type="match status" value="1"/>
</dbReference>
<comment type="caution">
    <text evidence="3">The sequence shown here is derived from an EMBL/GenBank/DDBJ whole genome shotgun (WGS) entry which is preliminary data.</text>
</comment>
<proteinExistence type="predicted"/>